<dbReference type="InterPro" id="IPR039361">
    <property type="entry name" value="Cyclin"/>
</dbReference>
<gene>
    <name evidence="8" type="primary">LOC109465276</name>
</gene>
<dbReference type="InterPro" id="IPR006671">
    <property type="entry name" value="Cyclin_N"/>
</dbReference>
<dbReference type="Pfam" id="PF02984">
    <property type="entry name" value="Cyclin_C"/>
    <property type="match status" value="1"/>
</dbReference>
<proteinExistence type="inferred from homology"/>
<dbReference type="Gene3D" id="1.10.472.10">
    <property type="entry name" value="Cyclin-like"/>
    <property type="match status" value="2"/>
</dbReference>
<feature type="domain" description="Cyclin-like" evidence="6">
    <location>
        <begin position="213"/>
        <end position="293"/>
    </location>
</feature>
<accession>A0A6P4Y6M7</accession>
<sequence length="310" mass="34497">MFPSAIAMKPALKFPSRRGSDGETSDSDHCEDIYDVSPMHGCTDAFPSAAAAPKWSVPDQMVVDSPVSLAPADPTYLNEWFLMMKSNEVKFHPVQFLNNQPQITPEMRGLLVRWLTQVCQTVRPRLLPETLFLAVNILDRFLAVTPLGLDCLQLLGATALFIAAKMEEVHPLCAEEIVELCDEGQYTRGQLRMLERRVLSTLGFHLTVPTSILFLEHLAAHGQYDQLTSCLARHLLVTSLQDYVICQHAPSSLALAALNLAASLVNSNTRMNTCPGVDRCILDLQLVLMTMMDSLPLPDLLMACYQQYHQ</sequence>
<dbReference type="InterPro" id="IPR004367">
    <property type="entry name" value="Cyclin_C-dom"/>
</dbReference>
<name>A0A6P4Y6M7_BRABE</name>
<evidence type="ECO:0000256" key="2">
    <source>
        <dbReference type="ARBA" id="ARBA00022618"/>
    </source>
</evidence>
<dbReference type="SUPFAM" id="SSF47954">
    <property type="entry name" value="Cyclin-like"/>
    <property type="match status" value="2"/>
</dbReference>
<evidence type="ECO:0000313" key="8">
    <source>
        <dbReference type="RefSeq" id="XP_019618014.1"/>
    </source>
</evidence>
<evidence type="ECO:0000259" key="6">
    <source>
        <dbReference type="SMART" id="SM00385"/>
    </source>
</evidence>
<dbReference type="GO" id="GO:0051301">
    <property type="term" value="P:cell division"/>
    <property type="evidence" value="ECO:0007669"/>
    <property type="project" value="UniProtKB-KW"/>
</dbReference>
<evidence type="ECO:0000313" key="7">
    <source>
        <dbReference type="Proteomes" id="UP000515135"/>
    </source>
</evidence>
<dbReference type="OrthoDB" id="5590282at2759"/>
<dbReference type="KEGG" id="bbel:109465276"/>
<organism evidence="7 8">
    <name type="scientific">Branchiostoma belcheri</name>
    <name type="common">Amphioxus</name>
    <dbReference type="NCBI Taxonomy" id="7741"/>
    <lineage>
        <taxon>Eukaryota</taxon>
        <taxon>Metazoa</taxon>
        <taxon>Chordata</taxon>
        <taxon>Cephalochordata</taxon>
        <taxon>Leptocardii</taxon>
        <taxon>Amphioxiformes</taxon>
        <taxon>Branchiostomatidae</taxon>
        <taxon>Branchiostoma</taxon>
    </lineage>
</organism>
<keyword evidence="4" id="KW-0131">Cell cycle</keyword>
<evidence type="ECO:0000256" key="1">
    <source>
        <dbReference type="ARBA" id="ARBA00006955"/>
    </source>
</evidence>
<dbReference type="Proteomes" id="UP000515135">
    <property type="component" value="Unplaced"/>
</dbReference>
<keyword evidence="7" id="KW-1185">Reference proteome</keyword>
<dbReference type="Pfam" id="PF00134">
    <property type="entry name" value="Cyclin_N"/>
    <property type="match status" value="1"/>
</dbReference>
<dbReference type="InterPro" id="IPR036915">
    <property type="entry name" value="Cyclin-like_sf"/>
</dbReference>
<comment type="similarity">
    <text evidence="1">Belongs to the cyclin family. Cyclin AB subfamily.</text>
</comment>
<keyword evidence="2" id="KW-0132">Cell division</keyword>
<dbReference type="InterPro" id="IPR013763">
    <property type="entry name" value="Cyclin-like_dom"/>
</dbReference>
<evidence type="ECO:0000256" key="4">
    <source>
        <dbReference type="ARBA" id="ARBA00023306"/>
    </source>
</evidence>
<feature type="domain" description="Cyclin-like" evidence="6">
    <location>
        <begin position="113"/>
        <end position="200"/>
    </location>
</feature>
<keyword evidence="3 5" id="KW-0195">Cyclin</keyword>
<reference evidence="8" key="1">
    <citation type="submission" date="2025-08" db="UniProtKB">
        <authorList>
            <consortium name="RefSeq"/>
        </authorList>
    </citation>
    <scope>IDENTIFICATION</scope>
    <source>
        <tissue evidence="8">Gonad</tissue>
    </source>
</reference>
<dbReference type="AlphaFoldDB" id="A0A6P4Y6M7"/>
<dbReference type="PANTHER" id="PTHR10177">
    <property type="entry name" value="CYCLINS"/>
    <property type="match status" value="1"/>
</dbReference>
<dbReference type="RefSeq" id="XP_019618014.1">
    <property type="nucleotide sequence ID" value="XM_019762455.1"/>
</dbReference>
<evidence type="ECO:0000256" key="5">
    <source>
        <dbReference type="RuleBase" id="RU000383"/>
    </source>
</evidence>
<dbReference type="SMART" id="SM00385">
    <property type="entry name" value="CYCLIN"/>
    <property type="match status" value="2"/>
</dbReference>
<dbReference type="GeneID" id="109465276"/>
<protein>
    <submittedName>
        <fullName evidence="8">Cyclin-O-like</fullName>
    </submittedName>
</protein>
<evidence type="ECO:0000256" key="3">
    <source>
        <dbReference type="ARBA" id="ARBA00023127"/>
    </source>
</evidence>
<dbReference type="FunFam" id="1.10.472.10:FF:000001">
    <property type="entry name" value="G2/mitotic-specific cyclin"/>
    <property type="match status" value="1"/>
</dbReference>